<name>A0A2V5HNQ1_9EURO</name>
<dbReference type="AlphaFoldDB" id="A0A2V5HNQ1"/>
<keyword evidence="2" id="KW-1185">Reference proteome</keyword>
<evidence type="ECO:0000313" key="1">
    <source>
        <dbReference type="EMBL" id="PYI26009.1"/>
    </source>
</evidence>
<dbReference type="Proteomes" id="UP000248817">
    <property type="component" value="Unassembled WGS sequence"/>
</dbReference>
<reference evidence="1 2" key="1">
    <citation type="submission" date="2018-02" db="EMBL/GenBank/DDBJ databases">
        <title>The genomes of Aspergillus section Nigri reveals drivers in fungal speciation.</title>
        <authorList>
            <consortium name="DOE Joint Genome Institute"/>
            <person name="Vesth T.C."/>
            <person name="Nybo J."/>
            <person name="Theobald S."/>
            <person name="Brandl J."/>
            <person name="Frisvad J.C."/>
            <person name="Nielsen K.F."/>
            <person name="Lyhne E.K."/>
            <person name="Kogle M.E."/>
            <person name="Kuo A."/>
            <person name="Riley R."/>
            <person name="Clum A."/>
            <person name="Nolan M."/>
            <person name="Lipzen A."/>
            <person name="Salamov A."/>
            <person name="Henrissat B."/>
            <person name="Wiebenga A."/>
            <person name="De vries R.P."/>
            <person name="Grigoriev I.V."/>
            <person name="Mortensen U.H."/>
            <person name="Andersen M.R."/>
            <person name="Baker S.E."/>
        </authorList>
    </citation>
    <scope>NUCLEOTIDE SEQUENCE [LARGE SCALE GENOMIC DNA]</scope>
    <source>
        <strain evidence="1 2">CBS 114.80</strain>
    </source>
</reference>
<proteinExistence type="predicted"/>
<evidence type="ECO:0000313" key="2">
    <source>
        <dbReference type="Proteomes" id="UP000248817"/>
    </source>
</evidence>
<protein>
    <submittedName>
        <fullName evidence="1">Uncharacterized protein</fullName>
    </submittedName>
</protein>
<organism evidence="1 2">
    <name type="scientific">Aspergillus indologenus CBS 114.80</name>
    <dbReference type="NCBI Taxonomy" id="1450541"/>
    <lineage>
        <taxon>Eukaryota</taxon>
        <taxon>Fungi</taxon>
        <taxon>Dikarya</taxon>
        <taxon>Ascomycota</taxon>
        <taxon>Pezizomycotina</taxon>
        <taxon>Eurotiomycetes</taxon>
        <taxon>Eurotiomycetidae</taxon>
        <taxon>Eurotiales</taxon>
        <taxon>Aspergillaceae</taxon>
        <taxon>Aspergillus</taxon>
        <taxon>Aspergillus subgen. Circumdati</taxon>
    </lineage>
</organism>
<sequence>MRVIRVALEQQIAETAGASCTTRIRRFKAGAQTKAGFALEPERLELEIVHFLHYSMMIDGGGGGGGKQQSIPIIDIPHNLRPSQPSIHQSLSAGSPKNSGIEYSYPGNLIAGRCRPARKKVTVVGRKLRGCHTKSGLEKREESARFDWSRLPGMVGGDPRDHPASVLSVQLQSIAFTLPSFNHSLDYGSSQIRINLQSYVSRSLTLHTTSSVATAASAEWSKSTRTKN</sequence>
<gene>
    <name evidence="1" type="ORF">BP00DRAFT_78112</name>
</gene>
<accession>A0A2V5HNQ1</accession>
<dbReference type="EMBL" id="KZ825615">
    <property type="protein sequence ID" value="PYI26009.1"/>
    <property type="molecule type" value="Genomic_DNA"/>
</dbReference>